<evidence type="ECO:0000259" key="10">
    <source>
        <dbReference type="Pfam" id="PF01490"/>
    </source>
</evidence>
<reference evidence="11" key="1">
    <citation type="submission" date="2021-06" db="EMBL/GenBank/DDBJ databases">
        <authorList>
            <person name="Kallberg Y."/>
            <person name="Tangrot J."/>
            <person name="Rosling A."/>
        </authorList>
    </citation>
    <scope>NUCLEOTIDE SEQUENCE</scope>
    <source>
        <strain evidence="11">CL551</strain>
    </source>
</reference>
<evidence type="ECO:0000313" key="12">
    <source>
        <dbReference type="Proteomes" id="UP000789342"/>
    </source>
</evidence>
<feature type="transmembrane region" description="Helical" evidence="9">
    <location>
        <begin position="170"/>
        <end position="189"/>
    </location>
</feature>
<feature type="transmembrane region" description="Helical" evidence="9">
    <location>
        <begin position="88"/>
        <end position="107"/>
    </location>
</feature>
<dbReference type="PANTHER" id="PTHR22950:SF678">
    <property type="entry name" value="VACUOLAR AMINO ACID TRANSPORTER 5-RELATED"/>
    <property type="match status" value="1"/>
</dbReference>
<evidence type="ECO:0000313" key="11">
    <source>
        <dbReference type="EMBL" id="CAG8574479.1"/>
    </source>
</evidence>
<evidence type="ECO:0000256" key="9">
    <source>
        <dbReference type="SAM" id="Phobius"/>
    </source>
</evidence>
<dbReference type="GO" id="GO:0015189">
    <property type="term" value="F:L-lysine transmembrane transporter activity"/>
    <property type="evidence" value="ECO:0007669"/>
    <property type="project" value="TreeGrafter"/>
</dbReference>
<accession>A0A9N9BT70</accession>
<evidence type="ECO:0000256" key="2">
    <source>
        <dbReference type="ARBA" id="ARBA00008066"/>
    </source>
</evidence>
<dbReference type="GO" id="GO:0005302">
    <property type="term" value="F:L-tyrosine transmembrane transporter activity"/>
    <property type="evidence" value="ECO:0007669"/>
    <property type="project" value="TreeGrafter"/>
</dbReference>
<dbReference type="GO" id="GO:0005290">
    <property type="term" value="F:L-histidine transmembrane transporter activity"/>
    <property type="evidence" value="ECO:0007669"/>
    <property type="project" value="TreeGrafter"/>
</dbReference>
<keyword evidence="8 9" id="KW-0472">Membrane</keyword>
<name>A0A9N9BT70_9GLOM</name>
<proteinExistence type="inferred from homology"/>
<keyword evidence="12" id="KW-1185">Reference proteome</keyword>
<evidence type="ECO:0000256" key="4">
    <source>
        <dbReference type="ARBA" id="ARBA00022554"/>
    </source>
</evidence>
<dbReference type="AlphaFoldDB" id="A0A9N9BT70"/>
<dbReference type="Pfam" id="PF01490">
    <property type="entry name" value="Aa_trans"/>
    <property type="match status" value="1"/>
</dbReference>
<feature type="transmembrane region" description="Helical" evidence="9">
    <location>
        <begin position="273"/>
        <end position="298"/>
    </location>
</feature>
<feature type="transmembrane region" description="Helical" evidence="9">
    <location>
        <begin position="128"/>
        <end position="150"/>
    </location>
</feature>
<evidence type="ECO:0000256" key="5">
    <source>
        <dbReference type="ARBA" id="ARBA00022692"/>
    </source>
</evidence>
<dbReference type="GO" id="GO:0061459">
    <property type="term" value="F:L-arginine transmembrane transporter activity"/>
    <property type="evidence" value="ECO:0007669"/>
    <property type="project" value="TreeGrafter"/>
</dbReference>
<dbReference type="GO" id="GO:0005313">
    <property type="term" value="F:L-glutamate transmembrane transporter activity"/>
    <property type="evidence" value="ECO:0007669"/>
    <property type="project" value="TreeGrafter"/>
</dbReference>
<dbReference type="GO" id="GO:0015194">
    <property type="term" value="F:L-serine transmembrane transporter activity"/>
    <property type="evidence" value="ECO:0007669"/>
    <property type="project" value="TreeGrafter"/>
</dbReference>
<keyword evidence="4" id="KW-0926">Vacuole</keyword>
<feature type="transmembrane region" description="Helical" evidence="9">
    <location>
        <begin position="423"/>
        <end position="446"/>
    </location>
</feature>
<evidence type="ECO:0000256" key="1">
    <source>
        <dbReference type="ARBA" id="ARBA00004128"/>
    </source>
</evidence>
<protein>
    <submittedName>
        <fullName evidence="11">16031_t:CDS:1</fullName>
    </submittedName>
</protein>
<dbReference type="InterPro" id="IPR013057">
    <property type="entry name" value="AA_transpt_TM"/>
</dbReference>
<feature type="domain" description="Amino acid transporter transmembrane" evidence="10">
    <location>
        <begin position="51"/>
        <end position="441"/>
    </location>
</feature>
<feature type="transmembrane region" description="Helical" evidence="9">
    <location>
        <begin position="201"/>
        <end position="220"/>
    </location>
</feature>
<feature type="transmembrane region" description="Helical" evidence="9">
    <location>
        <begin position="365"/>
        <end position="383"/>
    </location>
</feature>
<comment type="subcellular location">
    <subcellularLocation>
        <location evidence="1">Vacuole membrane</location>
        <topology evidence="1">Multi-pass membrane protein</topology>
    </subcellularLocation>
</comment>
<comment type="caution">
    <text evidence="11">The sequence shown here is derived from an EMBL/GenBank/DDBJ whole genome shotgun (WGS) entry which is preliminary data.</text>
</comment>
<dbReference type="Proteomes" id="UP000789342">
    <property type="component" value="Unassembled WGS sequence"/>
</dbReference>
<evidence type="ECO:0000256" key="3">
    <source>
        <dbReference type="ARBA" id="ARBA00022448"/>
    </source>
</evidence>
<feature type="transmembrane region" description="Helical" evidence="9">
    <location>
        <begin position="240"/>
        <end position="261"/>
    </location>
</feature>
<feature type="transmembrane region" description="Helical" evidence="9">
    <location>
        <begin position="389"/>
        <end position="411"/>
    </location>
</feature>
<evidence type="ECO:0000256" key="7">
    <source>
        <dbReference type="ARBA" id="ARBA00022989"/>
    </source>
</evidence>
<gene>
    <name evidence="11" type="ORF">AMORRO_LOCUS6629</name>
</gene>
<evidence type="ECO:0000256" key="6">
    <source>
        <dbReference type="ARBA" id="ARBA00022970"/>
    </source>
</evidence>
<dbReference type="EMBL" id="CAJVPV010004498">
    <property type="protein sequence ID" value="CAG8574479.1"/>
    <property type="molecule type" value="Genomic_DNA"/>
</dbReference>
<feature type="transmembrane region" description="Helical" evidence="9">
    <location>
        <begin position="63"/>
        <end position="82"/>
    </location>
</feature>
<keyword evidence="3" id="KW-0813">Transport</keyword>
<dbReference type="PANTHER" id="PTHR22950">
    <property type="entry name" value="AMINO ACID TRANSPORTER"/>
    <property type="match status" value="1"/>
</dbReference>
<dbReference type="OrthoDB" id="438545at2759"/>
<keyword evidence="5 9" id="KW-0812">Transmembrane</keyword>
<keyword evidence="6" id="KW-0029">Amino-acid transport</keyword>
<keyword evidence="7 9" id="KW-1133">Transmembrane helix</keyword>
<sequence>MAGYSLIQDDEIYSQTSDSVLSGDIHRDSFSDQAPLLEDVEEDSEVQYGSASHFSCAINLSNTILGTGMLAMPAAIASTGLLLGSIMIFYAASASALGLYFLSLAAVSTKGRNSSFFAVSKLTYPKAALFFDIAIAIKCFGVGISYLIIIGDLMPQIVDSLVGSEKAAVFIDRQFWITIFMIIIVPLAFLKRLDSLRHTSLIALLAVIYLLFIVIYYFFGPEYQAPPKDKIHLIKFSSQFFTNLPIFVFAFTCHQNIFSIYNELEDNSQSSINGVIIGSIGTTSMIYQVIGILGYLSFGDDVSANIISMYESSTIVTIGRIAIVILVLFSYPLQAHPARACLDKVLLSLQSRPDKIPRSPSGIRYILLTSGILIGSYIIAMLVSELDIVLAFVGSTGSTSVSFILPGLFYYKLNENSPWDTRKILSVCLATYGIFVMTICLTSNIYRVSYAL</sequence>
<comment type="similarity">
    <text evidence="2">Belongs to the amino acid/polyamine transporter 2 family.</text>
</comment>
<dbReference type="GO" id="GO:0000329">
    <property type="term" value="C:fungal-type vacuole membrane"/>
    <property type="evidence" value="ECO:0007669"/>
    <property type="project" value="TreeGrafter"/>
</dbReference>
<evidence type="ECO:0000256" key="8">
    <source>
        <dbReference type="ARBA" id="ARBA00023136"/>
    </source>
</evidence>
<feature type="transmembrane region" description="Helical" evidence="9">
    <location>
        <begin position="310"/>
        <end position="329"/>
    </location>
</feature>
<organism evidence="11 12">
    <name type="scientific">Acaulospora morrowiae</name>
    <dbReference type="NCBI Taxonomy" id="94023"/>
    <lineage>
        <taxon>Eukaryota</taxon>
        <taxon>Fungi</taxon>
        <taxon>Fungi incertae sedis</taxon>
        <taxon>Mucoromycota</taxon>
        <taxon>Glomeromycotina</taxon>
        <taxon>Glomeromycetes</taxon>
        <taxon>Diversisporales</taxon>
        <taxon>Acaulosporaceae</taxon>
        <taxon>Acaulospora</taxon>
    </lineage>
</organism>